<dbReference type="Pfam" id="PF00271">
    <property type="entry name" value="Helicase_C"/>
    <property type="match status" value="1"/>
</dbReference>
<dbReference type="InterPro" id="IPR055206">
    <property type="entry name" value="DEXQc_SUV3"/>
</dbReference>
<comment type="subcellular location">
    <subcellularLocation>
        <location evidence="1">Mitochondrion</location>
    </subcellularLocation>
</comment>
<keyword evidence="13" id="KW-1185">Reference proteome</keyword>
<dbReference type="PROSITE" id="PS51194">
    <property type="entry name" value="HELICASE_CTER"/>
    <property type="match status" value="1"/>
</dbReference>
<comment type="catalytic activity">
    <reaction evidence="9">
        <text>ATP + H2O = ADP + phosphate + H(+)</text>
        <dbReference type="Rhea" id="RHEA:13065"/>
        <dbReference type="ChEBI" id="CHEBI:15377"/>
        <dbReference type="ChEBI" id="CHEBI:15378"/>
        <dbReference type="ChEBI" id="CHEBI:30616"/>
        <dbReference type="ChEBI" id="CHEBI:43474"/>
        <dbReference type="ChEBI" id="CHEBI:456216"/>
        <dbReference type="EC" id="3.6.4.13"/>
    </reaction>
</comment>
<feature type="compositionally biased region" description="Low complexity" evidence="10">
    <location>
        <begin position="522"/>
        <end position="535"/>
    </location>
</feature>
<proteinExistence type="predicted"/>
<keyword evidence="3" id="KW-0547">Nucleotide-binding</keyword>
<dbReference type="GO" id="GO:0000965">
    <property type="term" value="P:mitochondrial RNA 3'-end processing"/>
    <property type="evidence" value="ECO:0007669"/>
    <property type="project" value="TreeGrafter"/>
</dbReference>
<organism evidence="12 13">
    <name type="scientific">Saitozyma podzolica</name>
    <dbReference type="NCBI Taxonomy" id="1890683"/>
    <lineage>
        <taxon>Eukaryota</taxon>
        <taxon>Fungi</taxon>
        <taxon>Dikarya</taxon>
        <taxon>Basidiomycota</taxon>
        <taxon>Agaricomycotina</taxon>
        <taxon>Tremellomycetes</taxon>
        <taxon>Tremellales</taxon>
        <taxon>Trimorphomycetaceae</taxon>
        <taxon>Saitozyma</taxon>
    </lineage>
</organism>
<dbReference type="CDD" id="cd18805">
    <property type="entry name" value="SF2_C_suv3"/>
    <property type="match status" value="1"/>
</dbReference>
<feature type="region of interest" description="Disordered" evidence="10">
    <location>
        <begin position="24"/>
        <end position="99"/>
    </location>
</feature>
<feature type="region of interest" description="Disordered" evidence="10">
    <location>
        <begin position="785"/>
        <end position="851"/>
    </location>
</feature>
<dbReference type="Pfam" id="PF22527">
    <property type="entry name" value="DEXQc_Suv3"/>
    <property type="match status" value="1"/>
</dbReference>
<dbReference type="Gene3D" id="3.40.50.300">
    <property type="entry name" value="P-loop containing nucleotide triphosphate hydrolases"/>
    <property type="match status" value="2"/>
</dbReference>
<keyword evidence="4" id="KW-0378">Hydrolase</keyword>
<dbReference type="Pfam" id="PF12513">
    <property type="entry name" value="SUV3_C"/>
    <property type="match status" value="1"/>
</dbReference>
<dbReference type="EC" id="3.6.4.13" evidence="2"/>
<dbReference type="OrthoDB" id="6692397at2759"/>
<dbReference type="Gene3D" id="1.20.272.40">
    <property type="match status" value="1"/>
</dbReference>
<dbReference type="PANTHER" id="PTHR12131">
    <property type="entry name" value="ATP-DEPENDENT RNA AND DNA HELICASE"/>
    <property type="match status" value="1"/>
</dbReference>
<dbReference type="AlphaFoldDB" id="A0A427YDJ2"/>
<evidence type="ECO:0000256" key="5">
    <source>
        <dbReference type="ARBA" id="ARBA00022806"/>
    </source>
</evidence>
<feature type="compositionally biased region" description="Basic and acidic residues" evidence="10">
    <location>
        <begin position="789"/>
        <end position="834"/>
    </location>
</feature>
<keyword evidence="5 12" id="KW-0347">Helicase</keyword>
<dbReference type="PANTHER" id="PTHR12131:SF1">
    <property type="entry name" value="ATP-DEPENDENT RNA HELICASE SUPV3L1, MITOCHONDRIAL-RELATED"/>
    <property type="match status" value="1"/>
</dbReference>
<dbReference type="GO" id="GO:0016787">
    <property type="term" value="F:hydrolase activity"/>
    <property type="evidence" value="ECO:0007669"/>
    <property type="project" value="UniProtKB-KW"/>
</dbReference>
<dbReference type="Gene3D" id="1.20.58.1080">
    <property type="match status" value="1"/>
</dbReference>
<sequence>MSLSLTRRTGPLASRLCAFCRSSPSSLPIAGPSRPSPIRSLHVAPIVARTPYRTSPSRGSRGSSRQREPQRGRPSRHDRAGQSSQVITANDYEPRQASRAGKVAQVILDRLPEWTVSSRTQRRLEAYGFDAKTAKITLRDWMGGVEAGLSGVRDDAGAREALQSRGWDVDGLLHALVSEEVATAFEAAMLRHYLEYTVLHESTPPTLVAHLRQLLSITDISRLPFQGQNLPARSLTRHFHLHIGPTNSGKTYNALKALSRAETGAYAGPLRLLAHEVWERLNLGTVGELNGNGRACNLLTGEERRIVGDDAGLLSCTVEMLPLGGAGGDGYDVVVIDEIQMMGDPHRGGSWTTAVLGLKAKEIHLCGDETTMDLLRSLVEPLGDQLTVHRYNRLTPLVVSDKSLNGDYAAVQPGDCIVTFSRTNIFAVKKAVEQTAGRKCAVVYGALPPETRAEQAREFNEGRAEVLVASDAVGMGLNLKINRMIFESLHKFNGRIEVPLSLTQIKQIAGRAGRFGQGRTFSPTASPGASATSSSAERDTADSADSADPALPDETPAPGGEVTTLHKGDLPLLRHLLPTPLSSITHATVDVPFGVTEQLAALLPLSTPFSELLDHVSNLARLPPHTTLGTTQHKAPLSDIIEPVREHLSLSELDLLTYSPVNTRDQRIVDIFRTIVSGYAMSGKVSFDEVFGPSKLLKTLDAVEVALSTMPSPSQILDGKKWVLPGIVINSLPLLESLHKSLVLYIWLSFRLNVAFPDRPIAVDVKARTEAVLEQSLEHLPGLKRRKKPSAEDRERIRIEEEREAAQEAKTGKGKIGIDWKPRDEGERTRERWRGVGLVQPAQEVEKDSAA</sequence>
<feature type="domain" description="Helicase C-terminal" evidence="11">
    <location>
        <begin position="403"/>
        <end position="563"/>
    </location>
</feature>
<evidence type="ECO:0000256" key="2">
    <source>
        <dbReference type="ARBA" id="ARBA00012552"/>
    </source>
</evidence>
<evidence type="ECO:0000313" key="13">
    <source>
        <dbReference type="Proteomes" id="UP000279259"/>
    </source>
</evidence>
<feature type="compositionally biased region" description="Low complexity" evidence="10">
    <location>
        <begin position="49"/>
        <end position="63"/>
    </location>
</feature>
<dbReference type="EMBL" id="RSCD01000014">
    <property type="protein sequence ID" value="RSH89225.1"/>
    <property type="molecule type" value="Genomic_DNA"/>
</dbReference>
<feature type="region of interest" description="Disordered" evidence="10">
    <location>
        <begin position="515"/>
        <end position="565"/>
    </location>
</feature>
<evidence type="ECO:0000256" key="3">
    <source>
        <dbReference type="ARBA" id="ARBA00022741"/>
    </source>
</evidence>
<keyword evidence="6" id="KW-0067">ATP-binding</keyword>
<dbReference type="InterPro" id="IPR027417">
    <property type="entry name" value="P-loop_NTPase"/>
</dbReference>
<keyword evidence="7" id="KW-0809">Transit peptide</keyword>
<evidence type="ECO:0000259" key="11">
    <source>
        <dbReference type="PROSITE" id="PS51194"/>
    </source>
</evidence>
<keyword evidence="8" id="KW-0496">Mitochondrion</keyword>
<dbReference type="InterPro" id="IPR001650">
    <property type="entry name" value="Helicase_C-like"/>
</dbReference>
<evidence type="ECO:0000256" key="6">
    <source>
        <dbReference type="ARBA" id="ARBA00022840"/>
    </source>
</evidence>
<dbReference type="SUPFAM" id="SSF52540">
    <property type="entry name" value="P-loop containing nucleoside triphosphate hydrolases"/>
    <property type="match status" value="1"/>
</dbReference>
<evidence type="ECO:0000256" key="7">
    <source>
        <dbReference type="ARBA" id="ARBA00022946"/>
    </source>
</evidence>
<dbReference type="GO" id="GO:0003724">
    <property type="term" value="F:RNA helicase activity"/>
    <property type="evidence" value="ECO:0007669"/>
    <property type="project" value="UniProtKB-EC"/>
</dbReference>
<evidence type="ECO:0000256" key="4">
    <source>
        <dbReference type="ARBA" id="ARBA00022801"/>
    </source>
</evidence>
<reference evidence="12 13" key="1">
    <citation type="submission" date="2018-11" db="EMBL/GenBank/DDBJ databases">
        <title>Genome sequence of Saitozyma podzolica DSM 27192.</title>
        <authorList>
            <person name="Aliyu H."/>
            <person name="Gorte O."/>
            <person name="Ochsenreither K."/>
        </authorList>
    </citation>
    <scope>NUCLEOTIDE SEQUENCE [LARGE SCALE GENOMIC DNA]</scope>
    <source>
        <strain evidence="12 13">DSM 27192</strain>
    </source>
</reference>
<comment type="caution">
    <text evidence="12">The sequence shown here is derived from an EMBL/GenBank/DDBJ whole genome shotgun (WGS) entry which is preliminary data.</text>
</comment>
<name>A0A427YDJ2_9TREE</name>
<gene>
    <name evidence="12" type="primary">SUV3</name>
    <name evidence="12" type="ORF">EHS25_002337</name>
</gene>
<dbReference type="InterPro" id="IPR044774">
    <property type="entry name" value="Suv3_DEXQc"/>
</dbReference>
<dbReference type="SMART" id="SM00490">
    <property type="entry name" value="HELICc"/>
    <property type="match status" value="1"/>
</dbReference>
<feature type="compositionally biased region" description="Basic and acidic residues" evidence="10">
    <location>
        <begin position="65"/>
        <end position="80"/>
    </location>
</feature>
<protein>
    <recommendedName>
        <fullName evidence="2">RNA helicase</fullName>
        <ecNumber evidence="2">3.6.4.13</ecNumber>
    </recommendedName>
</protein>
<evidence type="ECO:0000256" key="1">
    <source>
        <dbReference type="ARBA" id="ARBA00004173"/>
    </source>
</evidence>
<accession>A0A427YDJ2</accession>
<evidence type="ECO:0000256" key="10">
    <source>
        <dbReference type="SAM" id="MobiDB-lite"/>
    </source>
</evidence>
<dbReference type="InterPro" id="IPR022192">
    <property type="entry name" value="SUV3_C"/>
</dbReference>
<dbReference type="CDD" id="cd17913">
    <property type="entry name" value="DEXQc_Suv3"/>
    <property type="match status" value="1"/>
</dbReference>
<dbReference type="GO" id="GO:0045025">
    <property type="term" value="C:mitochondrial degradosome"/>
    <property type="evidence" value="ECO:0007669"/>
    <property type="project" value="TreeGrafter"/>
</dbReference>
<evidence type="ECO:0000313" key="12">
    <source>
        <dbReference type="EMBL" id="RSH89225.1"/>
    </source>
</evidence>
<dbReference type="Proteomes" id="UP000279259">
    <property type="component" value="Unassembled WGS sequence"/>
</dbReference>
<dbReference type="GO" id="GO:0005524">
    <property type="term" value="F:ATP binding"/>
    <property type="evidence" value="ECO:0007669"/>
    <property type="project" value="UniProtKB-KW"/>
</dbReference>
<dbReference type="InterPro" id="IPR050699">
    <property type="entry name" value="RNA-DNA_Helicase"/>
</dbReference>
<dbReference type="STRING" id="1890683.A0A427YDJ2"/>
<evidence type="ECO:0000256" key="8">
    <source>
        <dbReference type="ARBA" id="ARBA00023128"/>
    </source>
</evidence>
<evidence type="ECO:0000256" key="9">
    <source>
        <dbReference type="ARBA" id="ARBA00047984"/>
    </source>
</evidence>